<dbReference type="EMBL" id="AUSU01003028">
    <property type="protein sequence ID" value="EPS67599.1"/>
    <property type="molecule type" value="Genomic_DNA"/>
</dbReference>
<evidence type="ECO:0000259" key="12">
    <source>
        <dbReference type="Pfam" id="PF19316"/>
    </source>
</evidence>
<gene>
    <name evidence="13" type="ORF">M569_07175</name>
</gene>
<keyword evidence="6 11" id="KW-0812">Transmembrane</keyword>
<name>S8CK86_9LAMI</name>
<feature type="transmembrane region" description="Helical" evidence="11">
    <location>
        <begin position="719"/>
        <end position="743"/>
    </location>
</feature>
<feature type="transmembrane region" description="Helical" evidence="11">
    <location>
        <begin position="915"/>
        <end position="943"/>
    </location>
</feature>
<feature type="transmembrane region" description="Helical" evidence="11">
    <location>
        <begin position="465"/>
        <end position="488"/>
    </location>
</feature>
<dbReference type="GO" id="GO:0005789">
    <property type="term" value="C:endoplasmic reticulum membrane"/>
    <property type="evidence" value="ECO:0007669"/>
    <property type="project" value="UniProtKB-SubCell"/>
</dbReference>
<evidence type="ECO:0000256" key="6">
    <source>
        <dbReference type="ARBA" id="ARBA00022692"/>
    </source>
</evidence>
<dbReference type="Pfam" id="PF01663">
    <property type="entry name" value="Phosphodiest"/>
    <property type="match status" value="1"/>
</dbReference>
<dbReference type="InterPro" id="IPR039527">
    <property type="entry name" value="PIGG/GPI7"/>
</dbReference>
<accession>S8CK86</accession>
<dbReference type="InterPro" id="IPR002591">
    <property type="entry name" value="Phosphodiest/P_Trfase"/>
</dbReference>
<reference evidence="13 14" key="1">
    <citation type="journal article" date="2013" name="BMC Genomics">
        <title>The miniature genome of a carnivorous plant Genlisea aurea contains a low number of genes and short non-coding sequences.</title>
        <authorList>
            <person name="Leushkin E.V."/>
            <person name="Sutormin R.A."/>
            <person name="Nabieva E.R."/>
            <person name="Penin A.A."/>
            <person name="Kondrashov A.S."/>
            <person name="Logacheva M.D."/>
        </authorList>
    </citation>
    <scope>NUCLEOTIDE SEQUENCE [LARGE SCALE GENOMIC DNA]</scope>
</reference>
<dbReference type="SUPFAM" id="SSF53649">
    <property type="entry name" value="Alkaline phosphatase-like"/>
    <property type="match status" value="1"/>
</dbReference>
<feature type="transmembrane region" description="Helical" evidence="11">
    <location>
        <begin position="827"/>
        <end position="848"/>
    </location>
</feature>
<dbReference type="CDD" id="cd16024">
    <property type="entry name" value="GPI_EPT_2"/>
    <property type="match status" value="1"/>
</dbReference>
<evidence type="ECO:0000256" key="5">
    <source>
        <dbReference type="ARBA" id="ARBA00022679"/>
    </source>
</evidence>
<evidence type="ECO:0000256" key="4">
    <source>
        <dbReference type="ARBA" id="ARBA00022502"/>
    </source>
</evidence>
<feature type="transmembrane region" description="Helical" evidence="11">
    <location>
        <begin position="788"/>
        <end position="815"/>
    </location>
</feature>
<feature type="transmembrane region" description="Helical" evidence="11">
    <location>
        <begin position="571"/>
        <end position="589"/>
    </location>
</feature>
<evidence type="ECO:0000256" key="7">
    <source>
        <dbReference type="ARBA" id="ARBA00022824"/>
    </source>
</evidence>
<organism evidence="13 14">
    <name type="scientific">Genlisea aurea</name>
    <dbReference type="NCBI Taxonomy" id="192259"/>
    <lineage>
        <taxon>Eukaryota</taxon>
        <taxon>Viridiplantae</taxon>
        <taxon>Streptophyta</taxon>
        <taxon>Embryophyta</taxon>
        <taxon>Tracheophyta</taxon>
        <taxon>Spermatophyta</taxon>
        <taxon>Magnoliopsida</taxon>
        <taxon>eudicotyledons</taxon>
        <taxon>Gunneridae</taxon>
        <taxon>Pentapetalae</taxon>
        <taxon>asterids</taxon>
        <taxon>lamiids</taxon>
        <taxon>Lamiales</taxon>
        <taxon>Lentibulariaceae</taxon>
        <taxon>Genlisea</taxon>
    </lineage>
</organism>
<evidence type="ECO:0000256" key="3">
    <source>
        <dbReference type="ARBA" id="ARBA00005315"/>
    </source>
</evidence>
<feature type="transmembrane region" description="Helical" evidence="11">
    <location>
        <begin position="685"/>
        <end position="707"/>
    </location>
</feature>
<comment type="subcellular location">
    <subcellularLocation>
        <location evidence="1">Endoplasmic reticulum membrane</location>
        <topology evidence="1">Multi-pass membrane protein</topology>
    </subcellularLocation>
</comment>
<feature type="non-terminal residue" evidence="13">
    <location>
        <position position="948"/>
    </location>
</feature>
<evidence type="ECO:0000256" key="2">
    <source>
        <dbReference type="ARBA" id="ARBA00004687"/>
    </source>
</evidence>
<keyword evidence="14" id="KW-1185">Reference proteome</keyword>
<dbReference type="OrthoDB" id="272139at2759"/>
<keyword evidence="5" id="KW-0808">Transferase</keyword>
<protein>
    <recommendedName>
        <fullName evidence="12">GPI ethanolamine phosphate transferase 2 C-terminal domain-containing protein</fullName>
    </recommendedName>
</protein>
<dbReference type="GO" id="GO:0051267">
    <property type="term" value="F:CP2 mannose-ethanolamine phosphotransferase activity"/>
    <property type="evidence" value="ECO:0007669"/>
    <property type="project" value="TreeGrafter"/>
</dbReference>
<dbReference type="PANTHER" id="PTHR23072:SF0">
    <property type="entry name" value="GPI ETHANOLAMINE PHOSPHATE TRANSFERASE 2"/>
    <property type="match status" value="1"/>
</dbReference>
<keyword evidence="10" id="KW-0325">Glycoprotein</keyword>
<dbReference type="PANTHER" id="PTHR23072">
    <property type="entry name" value="PHOSPHATIDYLINOSITOL GLYCAN-RELATED"/>
    <property type="match status" value="1"/>
</dbReference>
<dbReference type="AlphaFoldDB" id="S8CK86"/>
<evidence type="ECO:0000313" key="14">
    <source>
        <dbReference type="Proteomes" id="UP000015453"/>
    </source>
</evidence>
<feature type="domain" description="GPI ethanolamine phosphate transferase 2 C-terminal" evidence="12">
    <location>
        <begin position="508"/>
        <end position="935"/>
    </location>
</feature>
<dbReference type="UniPathway" id="UPA00196"/>
<feature type="transmembrane region" description="Helical" evidence="11">
    <location>
        <begin position="620"/>
        <end position="640"/>
    </location>
</feature>
<comment type="caution">
    <text evidence="13">The sequence shown here is derived from an EMBL/GenBank/DDBJ whole genome shotgun (WGS) entry which is preliminary data.</text>
</comment>
<dbReference type="Pfam" id="PF19316">
    <property type="entry name" value="PIGO_PIGG"/>
    <property type="match status" value="1"/>
</dbReference>
<evidence type="ECO:0000256" key="10">
    <source>
        <dbReference type="ARBA" id="ARBA00023180"/>
    </source>
</evidence>
<feature type="transmembrane region" description="Helical" evidence="11">
    <location>
        <begin position="647"/>
        <end position="665"/>
    </location>
</feature>
<keyword evidence="9 11" id="KW-0472">Membrane</keyword>
<sequence>MMAMVTISAAMIQIGGLYFFVVGFFPVKPALSGISGLESFHRPGSYSTDDFGSSLPPEKLKSLYQESSGIPPYFDRLILMVIDGLPAEFVLGKDEQPPPSFFKEAMPFTQSLLTKGVAIGYHARAAPPTVTMPRLKSMVSGAIGGFLDVATNFNTQAFLDDNLIAQFLKIGWKMVMLGDDTWLKLFPDMFHRHDGVSSFFVKDTVQVDHNVSRHLIKELRCNDWDLLILHYLGLDHVGHIGGRKSIMMGPKLTEMDEVIKTIYKEMESTVQSDRRGTLLLIVSDHGMTETGNHGGSSYEETDALALFVGTKEFRGASSMWKEILQVDLAPTLALLFGVPIPLNSVGTVITGVFPPMQGEEELRILELNSWQLLRLLKSHMTKSDCGTFSCDFVSGKPEIAEKLCCLYLDAAALHEFLKSRDPSRRSSNISISGDEYRDTVLAYRNFLEAASKWLSSRSTEKPIGMLAFGLAAMVLSCLAFVKLLLVLHREVDFKRNEQLSSKRWPLDDCFAVAVVLIHVLSMGSSSMIEEEQYLWHYLTSTLGLIFLKRTFVKDEDDDSDHPESASERRRAASRSVCYIVAVLILGRLLRGWHRGGVNWSYMPDISKLLKQAGCAYVKPLHLSALFVVVLCCALFMATRLKRSAGSLLMLLIFTFPISLVAKQIWKNVEEGMLVSSGFDANSSVIQITYGLLGISTLGILVLTPWSIPPKKPEFSRGGGVYFFDSFVDSMHIIGFFYVLSWSILQMLLQQPVNSIPMSLIVAQMLATVCHFAEGGGLNIKQWVKVATLYYLGMAGHFGLGNTNTLATIDVAGAFIGVSSHSTTVSGILMFCITYASPMVSLLTVPMILSSSSMKKEEEKNDHLVESTTDVLKKRLLVYPCLVPVAINSVVLVAYTAVLIAMRNHLFVWSVFSPKYLYVCASTACVYAGAAIVAASATYSYAVVAMRSR</sequence>
<keyword evidence="7" id="KW-0256">Endoplasmic reticulum</keyword>
<evidence type="ECO:0000256" key="11">
    <source>
        <dbReference type="SAM" id="Phobius"/>
    </source>
</evidence>
<feature type="transmembrane region" description="Helical" evidence="11">
    <location>
        <begin position="755"/>
        <end position="776"/>
    </location>
</feature>
<comment type="similarity">
    <text evidence="3">Belongs to the PIGG/PIGN/PIGO family. PIGG subfamily.</text>
</comment>
<dbReference type="Proteomes" id="UP000015453">
    <property type="component" value="Unassembled WGS sequence"/>
</dbReference>
<proteinExistence type="inferred from homology"/>
<evidence type="ECO:0000256" key="9">
    <source>
        <dbReference type="ARBA" id="ARBA00023136"/>
    </source>
</evidence>
<feature type="transmembrane region" description="Helical" evidence="11">
    <location>
        <begin position="875"/>
        <end position="900"/>
    </location>
</feature>
<dbReference type="InterPro" id="IPR045687">
    <property type="entry name" value="PIGG/GPI7_C"/>
</dbReference>
<dbReference type="Gene3D" id="3.40.720.10">
    <property type="entry name" value="Alkaline Phosphatase, subunit A"/>
    <property type="match status" value="1"/>
</dbReference>
<evidence type="ECO:0000256" key="8">
    <source>
        <dbReference type="ARBA" id="ARBA00022989"/>
    </source>
</evidence>
<comment type="pathway">
    <text evidence="2">Glycolipid biosynthesis; glycosylphosphatidylinositol-anchor biosynthesis.</text>
</comment>
<dbReference type="InterPro" id="IPR017850">
    <property type="entry name" value="Alkaline_phosphatase_core_sf"/>
</dbReference>
<evidence type="ECO:0000313" key="13">
    <source>
        <dbReference type="EMBL" id="EPS67599.1"/>
    </source>
</evidence>
<dbReference type="GO" id="GO:0006506">
    <property type="term" value="P:GPI anchor biosynthetic process"/>
    <property type="evidence" value="ECO:0007669"/>
    <property type="project" value="UniProtKB-UniPathway"/>
</dbReference>
<keyword evidence="4" id="KW-0337">GPI-anchor biosynthesis</keyword>
<evidence type="ECO:0000256" key="1">
    <source>
        <dbReference type="ARBA" id="ARBA00004477"/>
    </source>
</evidence>
<keyword evidence="8 11" id="KW-1133">Transmembrane helix</keyword>
<dbReference type="InterPro" id="IPR037674">
    <property type="entry name" value="PIG-G_N"/>
</dbReference>